<accession>A0ABR2R202</accession>
<proteinExistence type="predicted"/>
<organism evidence="1 2">
    <name type="scientific">Hibiscus sabdariffa</name>
    <name type="common">roselle</name>
    <dbReference type="NCBI Taxonomy" id="183260"/>
    <lineage>
        <taxon>Eukaryota</taxon>
        <taxon>Viridiplantae</taxon>
        <taxon>Streptophyta</taxon>
        <taxon>Embryophyta</taxon>
        <taxon>Tracheophyta</taxon>
        <taxon>Spermatophyta</taxon>
        <taxon>Magnoliopsida</taxon>
        <taxon>eudicotyledons</taxon>
        <taxon>Gunneridae</taxon>
        <taxon>Pentapetalae</taxon>
        <taxon>rosids</taxon>
        <taxon>malvids</taxon>
        <taxon>Malvales</taxon>
        <taxon>Malvaceae</taxon>
        <taxon>Malvoideae</taxon>
        <taxon>Hibiscus</taxon>
    </lineage>
</organism>
<dbReference type="Proteomes" id="UP001396334">
    <property type="component" value="Unassembled WGS sequence"/>
</dbReference>
<protein>
    <submittedName>
        <fullName evidence="1">Uncharacterized protein</fullName>
    </submittedName>
</protein>
<comment type="caution">
    <text evidence="1">The sequence shown here is derived from an EMBL/GenBank/DDBJ whole genome shotgun (WGS) entry which is preliminary data.</text>
</comment>
<gene>
    <name evidence="1" type="ORF">V6N11_019302</name>
</gene>
<evidence type="ECO:0000313" key="2">
    <source>
        <dbReference type="Proteomes" id="UP001396334"/>
    </source>
</evidence>
<evidence type="ECO:0000313" key="1">
    <source>
        <dbReference type="EMBL" id="KAK9006972.1"/>
    </source>
</evidence>
<reference evidence="1 2" key="1">
    <citation type="journal article" date="2024" name="G3 (Bethesda)">
        <title>Genome assembly of Hibiscus sabdariffa L. provides insights into metabolisms of medicinal natural products.</title>
        <authorList>
            <person name="Kim T."/>
        </authorList>
    </citation>
    <scope>NUCLEOTIDE SEQUENCE [LARGE SCALE GENOMIC DNA]</scope>
    <source>
        <strain evidence="1">TK-2024</strain>
        <tissue evidence="1">Old leaves</tissue>
    </source>
</reference>
<dbReference type="EMBL" id="JBBPBN010000028">
    <property type="protein sequence ID" value="KAK9006972.1"/>
    <property type="molecule type" value="Genomic_DNA"/>
</dbReference>
<name>A0ABR2R202_9ROSI</name>
<sequence>MAWTSRGTKDTGRGDQSANPWKLRIAEFPLILKATTSCARAATFGVGKVTSPMRDILRGSQISDTHLPNFTFRCRDKCDCLILLFSSSLQISNTHSPQKMENSNVSDCSCVGLGGKMGNY</sequence>
<keyword evidence="2" id="KW-1185">Reference proteome</keyword>